<dbReference type="PANTHER" id="PTHR24321:SF15">
    <property type="entry name" value="OXIDOREDUCTASE UCPA"/>
    <property type="match status" value="1"/>
</dbReference>
<dbReference type="Gene3D" id="3.40.50.1820">
    <property type="entry name" value="alpha/beta hydrolase"/>
    <property type="match status" value="1"/>
</dbReference>
<dbReference type="InterPro" id="IPR029058">
    <property type="entry name" value="AB_hydrolase_fold"/>
</dbReference>
<protein>
    <submittedName>
        <fullName evidence="5">NAD(P)-binding protein</fullName>
    </submittedName>
</protein>
<dbReference type="InterPro" id="IPR002347">
    <property type="entry name" value="SDR_fam"/>
</dbReference>
<evidence type="ECO:0000256" key="1">
    <source>
        <dbReference type="ARBA" id="ARBA00006484"/>
    </source>
</evidence>
<dbReference type="GO" id="GO:0016787">
    <property type="term" value="F:hydrolase activity"/>
    <property type="evidence" value="ECO:0007669"/>
    <property type="project" value="InterPro"/>
</dbReference>
<dbReference type="GeneID" id="85315670"/>
<evidence type="ECO:0000256" key="2">
    <source>
        <dbReference type="ARBA" id="ARBA00022857"/>
    </source>
</evidence>
<dbReference type="Pfam" id="PF01738">
    <property type="entry name" value="DLH"/>
    <property type="match status" value="1"/>
</dbReference>
<dbReference type="PRINTS" id="PR00080">
    <property type="entry name" value="SDRFAMILY"/>
</dbReference>
<dbReference type="EMBL" id="MU839015">
    <property type="protein sequence ID" value="KAK1765492.1"/>
    <property type="molecule type" value="Genomic_DNA"/>
</dbReference>
<keyword evidence="6" id="KW-1185">Reference proteome</keyword>
<evidence type="ECO:0000313" key="6">
    <source>
        <dbReference type="Proteomes" id="UP001244011"/>
    </source>
</evidence>
<name>A0AAJ0FFH8_9PEZI</name>
<evidence type="ECO:0000259" key="4">
    <source>
        <dbReference type="Pfam" id="PF01738"/>
    </source>
</evidence>
<keyword evidence="3" id="KW-0560">Oxidoreductase</keyword>
<dbReference type="SUPFAM" id="SSF53474">
    <property type="entry name" value="alpha/beta-Hydrolases"/>
    <property type="match status" value="1"/>
</dbReference>
<gene>
    <name evidence="5" type="ORF">QBC33DRAFT_612433</name>
</gene>
<reference evidence="5" key="1">
    <citation type="submission" date="2023-06" db="EMBL/GenBank/DDBJ databases">
        <title>Genome-scale phylogeny and comparative genomics of the fungal order Sordariales.</title>
        <authorList>
            <consortium name="Lawrence Berkeley National Laboratory"/>
            <person name="Hensen N."/>
            <person name="Bonometti L."/>
            <person name="Westerberg I."/>
            <person name="Brannstrom I.O."/>
            <person name="Guillou S."/>
            <person name="Cros-Aarteil S."/>
            <person name="Calhoun S."/>
            <person name="Haridas S."/>
            <person name="Kuo A."/>
            <person name="Mondo S."/>
            <person name="Pangilinan J."/>
            <person name="Riley R."/>
            <person name="Labutti K."/>
            <person name="Andreopoulos B."/>
            <person name="Lipzen A."/>
            <person name="Chen C."/>
            <person name="Yanf M."/>
            <person name="Daum C."/>
            <person name="Ng V."/>
            <person name="Clum A."/>
            <person name="Steindorff A."/>
            <person name="Ohm R."/>
            <person name="Martin F."/>
            <person name="Silar P."/>
            <person name="Natvig D."/>
            <person name="Lalanne C."/>
            <person name="Gautier V."/>
            <person name="Ament-Velasquez S.L."/>
            <person name="Kruys A."/>
            <person name="Hutchinson M.I."/>
            <person name="Powell A.J."/>
            <person name="Barry K."/>
            <person name="Miller A.N."/>
            <person name="Grigoriev I.V."/>
            <person name="Debuchy R."/>
            <person name="Gladieux P."/>
            <person name="Thoren M.H."/>
            <person name="Johannesson H."/>
        </authorList>
    </citation>
    <scope>NUCLEOTIDE SEQUENCE</scope>
    <source>
        <strain evidence="5">8032-3</strain>
    </source>
</reference>
<dbReference type="Pfam" id="PF13561">
    <property type="entry name" value="adh_short_C2"/>
    <property type="match status" value="1"/>
</dbReference>
<dbReference type="RefSeq" id="XP_060281705.1">
    <property type="nucleotide sequence ID" value="XM_060432483.1"/>
</dbReference>
<accession>A0AAJ0FFH8</accession>
<dbReference type="GO" id="GO:0016491">
    <property type="term" value="F:oxidoreductase activity"/>
    <property type="evidence" value="ECO:0007669"/>
    <property type="project" value="UniProtKB-KW"/>
</dbReference>
<dbReference type="Proteomes" id="UP001244011">
    <property type="component" value="Unassembled WGS sequence"/>
</dbReference>
<dbReference type="InterPro" id="IPR036291">
    <property type="entry name" value="NAD(P)-bd_dom_sf"/>
</dbReference>
<dbReference type="SUPFAM" id="SSF51735">
    <property type="entry name" value="NAD(P)-binding Rossmann-fold domains"/>
    <property type="match status" value="1"/>
</dbReference>
<keyword evidence="2" id="KW-0521">NADP</keyword>
<dbReference type="Gene3D" id="3.40.50.720">
    <property type="entry name" value="NAD(P)-binding Rossmann-like Domain"/>
    <property type="match status" value="1"/>
</dbReference>
<comment type="similarity">
    <text evidence="1">Belongs to the short-chain dehydrogenases/reductases (SDR) family.</text>
</comment>
<comment type="caution">
    <text evidence="5">The sequence shown here is derived from an EMBL/GenBank/DDBJ whole genome shotgun (WGS) entry which is preliminary data.</text>
</comment>
<organism evidence="5 6">
    <name type="scientific">Phialemonium atrogriseum</name>
    <dbReference type="NCBI Taxonomy" id="1093897"/>
    <lineage>
        <taxon>Eukaryota</taxon>
        <taxon>Fungi</taxon>
        <taxon>Dikarya</taxon>
        <taxon>Ascomycota</taxon>
        <taxon>Pezizomycotina</taxon>
        <taxon>Sordariomycetes</taxon>
        <taxon>Sordariomycetidae</taxon>
        <taxon>Cephalothecales</taxon>
        <taxon>Cephalothecaceae</taxon>
        <taxon>Phialemonium</taxon>
    </lineage>
</organism>
<dbReference type="FunFam" id="3.40.50.720:FF:000084">
    <property type="entry name" value="Short-chain dehydrogenase reductase"/>
    <property type="match status" value="1"/>
</dbReference>
<dbReference type="PROSITE" id="PS00061">
    <property type="entry name" value="ADH_SHORT"/>
    <property type="match status" value="1"/>
</dbReference>
<dbReference type="PRINTS" id="PR00081">
    <property type="entry name" value="GDHRDH"/>
</dbReference>
<dbReference type="PANTHER" id="PTHR24321">
    <property type="entry name" value="DEHYDROGENASES, SHORT CHAIN"/>
    <property type="match status" value="1"/>
</dbReference>
<sequence length="513" mass="55631">MADKYLAKPSGECCLKGTIHKGEPRGSYETIAGVETYITKPPEGKANGHILLYFPDVWGMFNNGLLIMDGYADAGYLTLGLDYFRGDPVWKHRKDRNDKSNPDFDYDAWKQKHTAFANEAVPKWTDAVKAAYGKPDTKYACVGYCFGAPYVCDALADDTCLAGAFAHPAFLKEHHFSNLKKPLFLSCAETDHTFDTESRARALDIMQSGNKQYHLQLFSGVQHGFALRGNVDDPYEREVALVTGAGSRMAGEVGNGRAAAILLARQGARVALVDRDGGWARDTKRVIDAEGGVAEVVVADVTDERSCREAVARTVALFGGLHVLVNIVGVGGAMGDATKIDMAAWDRDFRINVTSMVLMARYAIPEMRKAGRGSIVNMSSVSGLLGGNPSLLYPTTKGAIIQMTRAMAAQHGPEGIRVNCVAPGMVYTPMVRGRGMTDEMRQARINQNLLKVEGTAWDVGYAILYLCSKEARWITGLIMPVDGGTTAGKADRPALKADTLAENYTGIPNQAKL</sequence>
<feature type="domain" description="Dienelactone hydrolase" evidence="4">
    <location>
        <begin position="35"/>
        <end position="234"/>
    </location>
</feature>
<proteinExistence type="inferred from homology"/>
<dbReference type="CDD" id="cd05233">
    <property type="entry name" value="SDR_c"/>
    <property type="match status" value="1"/>
</dbReference>
<dbReference type="InterPro" id="IPR002925">
    <property type="entry name" value="Dienelactn_hydro"/>
</dbReference>
<evidence type="ECO:0000313" key="5">
    <source>
        <dbReference type="EMBL" id="KAK1765492.1"/>
    </source>
</evidence>
<dbReference type="InterPro" id="IPR020904">
    <property type="entry name" value="Sc_DH/Rdtase_CS"/>
</dbReference>
<evidence type="ECO:0000256" key="3">
    <source>
        <dbReference type="ARBA" id="ARBA00023002"/>
    </source>
</evidence>
<dbReference type="AlphaFoldDB" id="A0AAJ0FFH8"/>